<name>A0A840FGK5_9SPHN</name>
<evidence type="ECO:0000313" key="2">
    <source>
        <dbReference type="Proteomes" id="UP000529795"/>
    </source>
</evidence>
<accession>A0A840FGK5</accession>
<gene>
    <name evidence="1" type="ORF">GGQ80_003236</name>
</gene>
<dbReference type="EMBL" id="JACIEV010000011">
    <property type="protein sequence ID" value="MBB4155316.1"/>
    <property type="molecule type" value="Genomic_DNA"/>
</dbReference>
<organism evidence="1 2">
    <name type="scientific">Sphingomonas jinjuensis</name>
    <dbReference type="NCBI Taxonomy" id="535907"/>
    <lineage>
        <taxon>Bacteria</taxon>
        <taxon>Pseudomonadati</taxon>
        <taxon>Pseudomonadota</taxon>
        <taxon>Alphaproteobacteria</taxon>
        <taxon>Sphingomonadales</taxon>
        <taxon>Sphingomonadaceae</taxon>
        <taxon>Sphingomonas</taxon>
    </lineage>
</organism>
<reference evidence="1 2" key="1">
    <citation type="submission" date="2020-08" db="EMBL/GenBank/DDBJ databases">
        <title>Genomic Encyclopedia of Type Strains, Phase IV (KMG-IV): sequencing the most valuable type-strain genomes for metagenomic binning, comparative biology and taxonomic classification.</title>
        <authorList>
            <person name="Goeker M."/>
        </authorList>
    </citation>
    <scope>NUCLEOTIDE SEQUENCE [LARGE SCALE GENOMIC DNA]</scope>
    <source>
        <strain evidence="1 2">YC6723</strain>
    </source>
</reference>
<protein>
    <submittedName>
        <fullName evidence="1">Uncharacterized protein</fullName>
    </submittedName>
</protein>
<comment type="caution">
    <text evidence="1">The sequence shown here is derived from an EMBL/GenBank/DDBJ whole genome shotgun (WGS) entry which is preliminary data.</text>
</comment>
<dbReference type="RefSeq" id="WP_183986703.1">
    <property type="nucleotide sequence ID" value="NZ_JACIEV010000011.1"/>
</dbReference>
<evidence type="ECO:0000313" key="1">
    <source>
        <dbReference type="EMBL" id="MBB4155316.1"/>
    </source>
</evidence>
<sequence>MFLETERDYLEQRSAWHRRMAERSGGAAQRSLHERFASLYAARARARGEVGKD</sequence>
<proteinExistence type="predicted"/>
<dbReference type="AlphaFoldDB" id="A0A840FGK5"/>
<dbReference type="Proteomes" id="UP000529795">
    <property type="component" value="Unassembled WGS sequence"/>
</dbReference>
<keyword evidence="2" id="KW-1185">Reference proteome</keyword>